<sequence>MSLTHIMVRTPRESWLLQLSLRALNAVRMKTVFQLLLGTALLFAFMALYGEFGNFAILFHVSGIMRKPNAFIWQTSHSRNTSMEDSEAWRRYNFAVPWRPEYMGRANLHIFDEWCGSSVDSLRKNVHFPLHPHVRTTVPKLALAPQQNQYGLRIFGYLHPPADGEYIFALDSAKNSELWLSSDESPLNVVLRAWVGKTGVEWTAPGEYDKFIHQKSVPIRLTTRIKYFFEVIHKHNTGDGDHVAVAWRCLNQTKDFGIVQSEHISLYVDESAIVLGDFAHIPQTAASHQQEHEDKHNAVPDMQREDPRDTLYRGE</sequence>
<dbReference type="InterPro" id="IPR011658">
    <property type="entry name" value="PA14_dom"/>
</dbReference>
<feature type="region of interest" description="Disordered" evidence="1">
    <location>
        <begin position="284"/>
        <end position="315"/>
    </location>
</feature>
<accession>A0AAV2KYU2</accession>
<dbReference type="EMBL" id="OZ035824">
    <property type="protein sequence ID" value="CAL1592302.1"/>
    <property type="molecule type" value="Genomic_DNA"/>
</dbReference>
<evidence type="ECO:0000256" key="1">
    <source>
        <dbReference type="SAM" id="MobiDB-lite"/>
    </source>
</evidence>
<protein>
    <recommendedName>
        <fullName evidence="3">PA14 domain-containing protein</fullName>
    </recommendedName>
</protein>
<keyword evidence="2" id="KW-1133">Transmembrane helix</keyword>
<reference evidence="4 5" key="1">
    <citation type="submission" date="2024-04" db="EMBL/GenBank/DDBJ databases">
        <authorList>
            <person name="Waldvogel A.-M."/>
            <person name="Schoenle A."/>
        </authorList>
    </citation>
    <scope>NUCLEOTIDE SEQUENCE [LARGE SCALE GENOMIC DNA]</scope>
</reference>
<dbReference type="Proteomes" id="UP001497482">
    <property type="component" value="Chromosome 2"/>
</dbReference>
<organism evidence="4 5">
    <name type="scientific">Knipowitschia caucasica</name>
    <name type="common">Caucasian dwarf goby</name>
    <name type="synonym">Pomatoschistus caucasicus</name>
    <dbReference type="NCBI Taxonomy" id="637954"/>
    <lineage>
        <taxon>Eukaryota</taxon>
        <taxon>Metazoa</taxon>
        <taxon>Chordata</taxon>
        <taxon>Craniata</taxon>
        <taxon>Vertebrata</taxon>
        <taxon>Euteleostomi</taxon>
        <taxon>Actinopterygii</taxon>
        <taxon>Neopterygii</taxon>
        <taxon>Teleostei</taxon>
        <taxon>Neoteleostei</taxon>
        <taxon>Acanthomorphata</taxon>
        <taxon>Gobiaria</taxon>
        <taxon>Gobiiformes</taxon>
        <taxon>Gobioidei</taxon>
        <taxon>Gobiidae</taxon>
        <taxon>Gobiinae</taxon>
        <taxon>Knipowitschia</taxon>
    </lineage>
</organism>
<gene>
    <name evidence="4" type="ORF">KC01_LOCUS21572</name>
</gene>
<dbReference type="Pfam" id="PF07691">
    <property type="entry name" value="PA14"/>
    <property type="match status" value="1"/>
</dbReference>
<feature type="compositionally biased region" description="Basic and acidic residues" evidence="1">
    <location>
        <begin position="289"/>
        <end position="315"/>
    </location>
</feature>
<dbReference type="InterPro" id="IPR051227">
    <property type="entry name" value="CS_glycosyltransferase"/>
</dbReference>
<dbReference type="SMART" id="SM00758">
    <property type="entry name" value="PA14"/>
    <property type="match status" value="1"/>
</dbReference>
<dbReference type="GO" id="GO:0008376">
    <property type="term" value="F:acetylgalactosaminyltransferase activity"/>
    <property type="evidence" value="ECO:0007669"/>
    <property type="project" value="TreeGrafter"/>
</dbReference>
<evidence type="ECO:0000313" key="4">
    <source>
        <dbReference type="EMBL" id="CAL1592302.1"/>
    </source>
</evidence>
<keyword evidence="2" id="KW-0812">Transmembrane</keyword>
<dbReference type="AlphaFoldDB" id="A0AAV2KYU2"/>
<name>A0AAV2KYU2_KNICA</name>
<keyword evidence="2" id="KW-0472">Membrane</keyword>
<feature type="domain" description="PA14" evidence="3">
    <location>
        <begin position="93"/>
        <end position="262"/>
    </location>
</feature>
<dbReference type="InterPro" id="IPR037524">
    <property type="entry name" value="PA14/GLEYA"/>
</dbReference>
<keyword evidence="5" id="KW-1185">Reference proteome</keyword>
<dbReference type="PANTHER" id="PTHR12369:SF15">
    <property type="entry name" value="BETA-1,4-N-ACETYLGALACTOSAMINYLTRANSFERASE 3"/>
    <property type="match status" value="1"/>
</dbReference>
<feature type="transmembrane region" description="Helical" evidence="2">
    <location>
        <begin position="36"/>
        <end position="59"/>
    </location>
</feature>
<evidence type="ECO:0000313" key="5">
    <source>
        <dbReference type="Proteomes" id="UP001497482"/>
    </source>
</evidence>
<dbReference type="PROSITE" id="PS51820">
    <property type="entry name" value="PA14"/>
    <property type="match status" value="1"/>
</dbReference>
<evidence type="ECO:0000259" key="3">
    <source>
        <dbReference type="PROSITE" id="PS51820"/>
    </source>
</evidence>
<proteinExistence type="predicted"/>
<dbReference type="PANTHER" id="PTHR12369">
    <property type="entry name" value="CHONDROITIN SYNTHASE"/>
    <property type="match status" value="1"/>
</dbReference>
<evidence type="ECO:0000256" key="2">
    <source>
        <dbReference type="SAM" id="Phobius"/>
    </source>
</evidence>